<evidence type="ECO:0000256" key="2">
    <source>
        <dbReference type="ARBA" id="ARBA00022692"/>
    </source>
</evidence>
<dbReference type="InterPro" id="IPR036179">
    <property type="entry name" value="Ig-like_dom_sf"/>
</dbReference>
<dbReference type="Bgee" id="ENSECAG00000032627">
    <property type="expression patterns" value="Expressed in leukocyte and 11 other cell types or tissues"/>
</dbReference>
<keyword evidence="3 8" id="KW-1133">Transmembrane helix</keyword>
<keyword evidence="4 8" id="KW-0472">Membrane</keyword>
<reference evidence="11" key="2">
    <citation type="submission" date="2025-08" db="UniProtKB">
        <authorList>
            <consortium name="Ensembl"/>
        </authorList>
    </citation>
    <scope>IDENTIFICATION</scope>
    <source>
        <strain evidence="11">Thoroughbred</strain>
    </source>
</reference>
<dbReference type="InterPro" id="IPR003597">
    <property type="entry name" value="Ig_C1-set"/>
</dbReference>
<dbReference type="SMART" id="SM00407">
    <property type="entry name" value="IGc1"/>
    <property type="match status" value="1"/>
</dbReference>
<sequence length="343" mass="38132">MLWALTVLLAFLAPATQVSSNLEGTQMSVTRQPGSSVVITCDIKQSSDYVHWYRYQEGMAPQRLLYYQLSSSKVVVDSAFSSWKYHASKDTGGTYKLLIKFLDESDSAVYYCACDRSNWIKKFGKGTKLIVTPSGRRLPADISPKPTIFLPSIAEIKLQKAGTYLCLLEEFFPDVIKVFWKEKNSNTILESQQGNTMKTDNTYMKLSWLTVTGKSMDKEHRFIVQHENNKGGVDQEILFPSVNKVVTSMATTTGPTKASPTEESIATTPDSTIVSPTEESELAALNYTQACLNDESDTLRLQLTNTSAYYTYLVFLLVSAVYLATVALCVLRRTAVCGNGKIS</sequence>
<dbReference type="HOGENOM" id="CLU_077975_3_2_1"/>
<evidence type="ECO:0000259" key="10">
    <source>
        <dbReference type="PROSITE" id="PS50835"/>
    </source>
</evidence>
<dbReference type="Proteomes" id="UP000002281">
    <property type="component" value="Chromosome 4"/>
</dbReference>
<accession>F6VUL5</accession>
<dbReference type="FunFam" id="2.60.40.10:FF:001083">
    <property type="entry name" value="T cell receptor gamma constant 2"/>
    <property type="match status" value="1"/>
</dbReference>
<evidence type="ECO:0000256" key="3">
    <source>
        <dbReference type="ARBA" id="ARBA00022989"/>
    </source>
</evidence>
<evidence type="ECO:0000256" key="9">
    <source>
        <dbReference type="SAM" id="SignalP"/>
    </source>
</evidence>
<protein>
    <recommendedName>
        <fullName evidence="10">Ig-like domain-containing protein</fullName>
    </recommendedName>
</protein>
<keyword evidence="6" id="KW-0393">Immunoglobulin domain</keyword>
<feature type="region of interest" description="Disordered" evidence="7">
    <location>
        <begin position="251"/>
        <end position="272"/>
    </location>
</feature>
<comment type="subcellular location">
    <subcellularLocation>
        <location evidence="1">Membrane</location>
    </subcellularLocation>
</comment>
<evidence type="ECO:0000256" key="8">
    <source>
        <dbReference type="SAM" id="Phobius"/>
    </source>
</evidence>
<proteinExistence type="predicted"/>
<dbReference type="GeneTree" id="ENSGT00940000153143"/>
<dbReference type="InterPro" id="IPR007110">
    <property type="entry name" value="Ig-like_dom"/>
</dbReference>
<evidence type="ECO:0000313" key="11">
    <source>
        <dbReference type="Ensembl" id="ENSECAP00000016903.4"/>
    </source>
</evidence>
<dbReference type="InterPro" id="IPR013106">
    <property type="entry name" value="Ig_V-set"/>
</dbReference>
<evidence type="ECO:0000256" key="6">
    <source>
        <dbReference type="ARBA" id="ARBA00023319"/>
    </source>
</evidence>
<keyword evidence="9" id="KW-0732">Signal</keyword>
<dbReference type="PANTHER" id="PTHR19256">
    <property type="entry name" value="T-CELL RECEPTOR GAMMA CHAIN"/>
    <property type="match status" value="1"/>
</dbReference>
<evidence type="ECO:0000256" key="7">
    <source>
        <dbReference type="SAM" id="MobiDB-lite"/>
    </source>
</evidence>
<dbReference type="Ensembl" id="ENSECAT00000020581.4">
    <property type="protein sequence ID" value="ENSECAP00000016903.4"/>
    <property type="gene ID" value="ENSECAG00000032627.3"/>
</dbReference>
<dbReference type="SMART" id="SM00409">
    <property type="entry name" value="IG"/>
    <property type="match status" value="1"/>
</dbReference>
<reference evidence="11" key="3">
    <citation type="submission" date="2025-09" db="UniProtKB">
        <authorList>
            <consortium name="Ensembl"/>
        </authorList>
    </citation>
    <scope>IDENTIFICATION</scope>
    <source>
        <strain evidence="11">Thoroughbred</strain>
    </source>
</reference>
<keyword evidence="12" id="KW-1185">Reference proteome</keyword>
<dbReference type="InterPro" id="IPR003599">
    <property type="entry name" value="Ig_sub"/>
</dbReference>
<feature type="transmembrane region" description="Helical" evidence="8">
    <location>
        <begin position="309"/>
        <end position="331"/>
    </location>
</feature>
<feature type="signal peptide" evidence="9">
    <location>
        <begin position="1"/>
        <end position="20"/>
    </location>
</feature>
<evidence type="ECO:0000256" key="4">
    <source>
        <dbReference type="ARBA" id="ARBA00023136"/>
    </source>
</evidence>
<dbReference type="PANTHER" id="PTHR19256:SF65">
    <property type="entry name" value="T CELL RECEPTOR GAMMA CONSTANT 1-RELATED"/>
    <property type="match status" value="1"/>
</dbReference>
<feature type="domain" description="Ig-like" evidence="10">
    <location>
        <begin position="14"/>
        <end position="112"/>
    </location>
</feature>
<dbReference type="GO" id="GO:0016020">
    <property type="term" value="C:membrane"/>
    <property type="evidence" value="ECO:0007669"/>
    <property type="project" value="UniProtKB-SubCell"/>
</dbReference>
<dbReference type="SUPFAM" id="SSF48726">
    <property type="entry name" value="Immunoglobulin"/>
    <property type="match status" value="2"/>
</dbReference>
<dbReference type="Gene3D" id="2.60.40.10">
    <property type="entry name" value="Immunoglobulins"/>
    <property type="match status" value="2"/>
</dbReference>
<dbReference type="FunFam" id="2.60.40.10:FF:001704">
    <property type="entry name" value="Uncharacterized protein"/>
    <property type="match status" value="1"/>
</dbReference>
<keyword evidence="5" id="KW-0675">Receptor</keyword>
<dbReference type="Pfam" id="PF07654">
    <property type="entry name" value="C1-set"/>
    <property type="match status" value="1"/>
</dbReference>
<evidence type="ECO:0000313" key="12">
    <source>
        <dbReference type="Proteomes" id="UP000002281"/>
    </source>
</evidence>
<dbReference type="InterPro" id="IPR051117">
    <property type="entry name" value="TRG_var/const_region"/>
</dbReference>
<dbReference type="PROSITE" id="PS50835">
    <property type="entry name" value="IG_LIKE"/>
    <property type="match status" value="1"/>
</dbReference>
<evidence type="ECO:0000256" key="1">
    <source>
        <dbReference type="ARBA" id="ARBA00004370"/>
    </source>
</evidence>
<dbReference type="AlphaFoldDB" id="F6VUL5"/>
<organism evidence="11 12">
    <name type="scientific">Equus caballus</name>
    <name type="common">Horse</name>
    <dbReference type="NCBI Taxonomy" id="9796"/>
    <lineage>
        <taxon>Eukaryota</taxon>
        <taxon>Metazoa</taxon>
        <taxon>Chordata</taxon>
        <taxon>Craniata</taxon>
        <taxon>Vertebrata</taxon>
        <taxon>Euteleostomi</taxon>
        <taxon>Mammalia</taxon>
        <taxon>Eutheria</taxon>
        <taxon>Laurasiatheria</taxon>
        <taxon>Perissodactyla</taxon>
        <taxon>Equidae</taxon>
        <taxon>Equus</taxon>
    </lineage>
</organism>
<reference evidence="11 12" key="1">
    <citation type="journal article" date="2009" name="Science">
        <title>Genome sequence, comparative analysis, and population genetics of the domestic horse.</title>
        <authorList>
            <consortium name="Broad Institute Genome Sequencing Platform"/>
            <consortium name="Broad Institute Whole Genome Assembly Team"/>
            <person name="Wade C.M."/>
            <person name="Giulotto E."/>
            <person name="Sigurdsson S."/>
            <person name="Zoli M."/>
            <person name="Gnerre S."/>
            <person name="Imsland F."/>
            <person name="Lear T.L."/>
            <person name="Adelson D.L."/>
            <person name="Bailey E."/>
            <person name="Bellone R.R."/>
            <person name="Bloecker H."/>
            <person name="Distl O."/>
            <person name="Edgar R.C."/>
            <person name="Garber M."/>
            <person name="Leeb T."/>
            <person name="Mauceli E."/>
            <person name="MacLeod J.N."/>
            <person name="Penedo M.C.T."/>
            <person name="Raison J.M."/>
            <person name="Sharpe T."/>
            <person name="Vogel J."/>
            <person name="Andersson L."/>
            <person name="Antczak D.F."/>
            <person name="Biagi T."/>
            <person name="Binns M.M."/>
            <person name="Chowdhary B.P."/>
            <person name="Coleman S.J."/>
            <person name="Della Valle G."/>
            <person name="Fryc S."/>
            <person name="Guerin G."/>
            <person name="Hasegawa T."/>
            <person name="Hill E.W."/>
            <person name="Jurka J."/>
            <person name="Kiialainen A."/>
            <person name="Lindgren G."/>
            <person name="Liu J."/>
            <person name="Magnani E."/>
            <person name="Mickelson J.R."/>
            <person name="Murray J."/>
            <person name="Nergadze S.G."/>
            <person name="Onofrio R."/>
            <person name="Pedroni S."/>
            <person name="Piras M.F."/>
            <person name="Raudsepp T."/>
            <person name="Rocchi M."/>
            <person name="Roeed K.H."/>
            <person name="Ryder O.A."/>
            <person name="Searle S."/>
            <person name="Skow L."/>
            <person name="Swinburne J.E."/>
            <person name="Syvaenen A.C."/>
            <person name="Tozaki T."/>
            <person name="Valberg S.J."/>
            <person name="Vaudin M."/>
            <person name="White J.R."/>
            <person name="Zody M.C."/>
            <person name="Lander E.S."/>
            <person name="Lindblad-Toh K."/>
        </authorList>
    </citation>
    <scope>NUCLEOTIDE SEQUENCE [LARGE SCALE GENOMIC DNA]</scope>
    <source>
        <strain evidence="11 12">Thoroughbred</strain>
    </source>
</reference>
<dbReference type="CDD" id="cd07697">
    <property type="entry name" value="IgC1_TCR_gamma"/>
    <property type="match status" value="1"/>
</dbReference>
<keyword evidence="2 8" id="KW-0812">Transmembrane</keyword>
<dbReference type="InterPro" id="IPR013783">
    <property type="entry name" value="Ig-like_fold"/>
</dbReference>
<name>F6VUL5_HORSE</name>
<evidence type="ECO:0000256" key="5">
    <source>
        <dbReference type="ARBA" id="ARBA00023170"/>
    </source>
</evidence>
<feature type="chain" id="PRO_5040354761" description="Ig-like domain-containing protein" evidence="9">
    <location>
        <begin position="21"/>
        <end position="343"/>
    </location>
</feature>
<dbReference type="Pfam" id="PF07686">
    <property type="entry name" value="V-set"/>
    <property type="match status" value="1"/>
</dbReference>